<dbReference type="InterPro" id="IPR001315">
    <property type="entry name" value="CARD"/>
</dbReference>
<dbReference type="Gene3D" id="6.20.210.20">
    <property type="entry name" value="THAP domain"/>
    <property type="match status" value="1"/>
</dbReference>
<dbReference type="Proteomes" id="UP001162164">
    <property type="component" value="Unassembled WGS sequence"/>
</dbReference>
<gene>
    <name evidence="9" type="ORF">NQ317_019842</name>
</gene>
<organism evidence="9 10">
    <name type="scientific">Molorchus minor</name>
    <dbReference type="NCBI Taxonomy" id="1323400"/>
    <lineage>
        <taxon>Eukaryota</taxon>
        <taxon>Metazoa</taxon>
        <taxon>Ecdysozoa</taxon>
        <taxon>Arthropoda</taxon>
        <taxon>Hexapoda</taxon>
        <taxon>Insecta</taxon>
        <taxon>Pterygota</taxon>
        <taxon>Neoptera</taxon>
        <taxon>Endopterygota</taxon>
        <taxon>Coleoptera</taxon>
        <taxon>Polyphaga</taxon>
        <taxon>Cucujiformia</taxon>
        <taxon>Chrysomeloidea</taxon>
        <taxon>Cerambycidae</taxon>
        <taxon>Lamiinae</taxon>
        <taxon>Monochamini</taxon>
        <taxon>Molorchus</taxon>
    </lineage>
</organism>
<evidence type="ECO:0000313" key="10">
    <source>
        <dbReference type="Proteomes" id="UP001162164"/>
    </source>
</evidence>
<accession>A0ABQ9J944</accession>
<proteinExistence type="predicted"/>
<dbReference type="EMBL" id="JAPWTJ010000949">
    <property type="protein sequence ID" value="KAJ8974686.1"/>
    <property type="molecule type" value="Genomic_DNA"/>
</dbReference>
<dbReference type="SMART" id="SM00980">
    <property type="entry name" value="THAP"/>
    <property type="match status" value="1"/>
</dbReference>
<name>A0ABQ9J944_9CUCU</name>
<feature type="region of interest" description="Disordered" evidence="6">
    <location>
        <begin position="178"/>
        <end position="212"/>
    </location>
</feature>
<dbReference type="InterPro" id="IPR048367">
    <property type="entry name" value="TNP-like_RNaseH_C"/>
</dbReference>
<keyword evidence="4 5" id="KW-0238">DNA-binding</keyword>
<evidence type="ECO:0008006" key="11">
    <source>
        <dbReference type="Google" id="ProtNLM"/>
    </source>
</evidence>
<dbReference type="InterPro" id="IPR044822">
    <property type="entry name" value="Myb_DNA-bind_4"/>
</dbReference>
<dbReference type="Pfam" id="PF21789">
    <property type="entry name" value="TNP-like_RNaseH_C"/>
    <property type="match status" value="1"/>
</dbReference>
<dbReference type="PANTHER" id="PTHR47577">
    <property type="entry name" value="THAP DOMAIN-CONTAINING PROTEIN 6"/>
    <property type="match status" value="1"/>
</dbReference>
<evidence type="ECO:0000259" key="7">
    <source>
        <dbReference type="PROSITE" id="PS50209"/>
    </source>
</evidence>
<comment type="caution">
    <text evidence="9">The sequence shown here is derived from an EMBL/GenBank/DDBJ whole genome shotgun (WGS) entry which is preliminary data.</text>
</comment>
<evidence type="ECO:0000256" key="3">
    <source>
        <dbReference type="ARBA" id="ARBA00022833"/>
    </source>
</evidence>
<dbReference type="Pfam" id="PF05485">
    <property type="entry name" value="THAP"/>
    <property type="match status" value="1"/>
</dbReference>
<dbReference type="Gene3D" id="1.10.10.60">
    <property type="entry name" value="Homeodomain-like"/>
    <property type="match status" value="1"/>
</dbReference>
<evidence type="ECO:0000259" key="8">
    <source>
        <dbReference type="PROSITE" id="PS50950"/>
    </source>
</evidence>
<keyword evidence="2 5" id="KW-0863">Zinc-finger</keyword>
<evidence type="ECO:0000313" key="9">
    <source>
        <dbReference type="EMBL" id="KAJ8974686.1"/>
    </source>
</evidence>
<protein>
    <recommendedName>
        <fullName evidence="11">MADF domain-containing protein</fullName>
    </recommendedName>
</protein>
<dbReference type="InterPro" id="IPR038441">
    <property type="entry name" value="THAP_Znf_sf"/>
</dbReference>
<dbReference type="SMART" id="SM00692">
    <property type="entry name" value="DM3"/>
    <property type="match status" value="1"/>
</dbReference>
<evidence type="ECO:0000256" key="6">
    <source>
        <dbReference type="SAM" id="MobiDB-lite"/>
    </source>
</evidence>
<keyword evidence="3" id="KW-0862">Zinc</keyword>
<evidence type="ECO:0000256" key="1">
    <source>
        <dbReference type="ARBA" id="ARBA00022723"/>
    </source>
</evidence>
<dbReference type="PROSITE" id="PS50950">
    <property type="entry name" value="ZF_THAP"/>
    <property type="match status" value="1"/>
</dbReference>
<dbReference type="SUPFAM" id="SSF57716">
    <property type="entry name" value="Glucocorticoid receptor-like (DNA-binding domain)"/>
    <property type="match status" value="1"/>
</dbReference>
<evidence type="ECO:0000256" key="2">
    <source>
        <dbReference type="ARBA" id="ARBA00022771"/>
    </source>
</evidence>
<dbReference type="Pfam" id="PF13837">
    <property type="entry name" value="Myb_DNA-bind_4"/>
    <property type="match status" value="1"/>
</dbReference>
<dbReference type="InterPro" id="IPR006612">
    <property type="entry name" value="THAP_Znf"/>
</dbReference>
<evidence type="ECO:0000256" key="4">
    <source>
        <dbReference type="ARBA" id="ARBA00023125"/>
    </source>
</evidence>
<keyword evidence="1" id="KW-0479">Metal-binding</keyword>
<reference evidence="9" key="1">
    <citation type="journal article" date="2023" name="Insect Mol. Biol.">
        <title>Genome sequencing provides insights into the evolution of gene families encoding plant cell wall-degrading enzymes in longhorned beetles.</title>
        <authorList>
            <person name="Shin N.R."/>
            <person name="Okamura Y."/>
            <person name="Kirsch R."/>
            <person name="Pauchet Y."/>
        </authorList>
    </citation>
    <scope>NUCLEOTIDE SEQUENCE</scope>
    <source>
        <strain evidence="9">MMC_N1</strain>
    </source>
</reference>
<keyword evidence="10" id="KW-1185">Reference proteome</keyword>
<sequence length="779" mass="89317">MDNIKNIIHLNEYIIVGNKLVKKQNLYPDTVEQLNESIGQGENLEAEIQNAEHDSLNIGNTEQDGFVWDHKANMLLLDEYHKIVDQFRNPTVKKKPLWDKIANNMFQYGYDVKGDIIDKKFRNMKNTFNKIKDNKKTKRTGRGVIQWPYYTKFDSIFVNDKTVNINNIISTLDSHLPESTFSTNSDSDRSTTPITPTTSHDSESRLSNGKVNQNRLDKYRKKMVELEEQRVEELKKIRLEVAESNRLTQEKINLFKTYLEKKFPKNNEKRRVWLSLCNLEETSYRNWWRICSKHFREIDFDTSFWPKRVLLSSAVPSIQIAEIDTNTSISSSGHIDPAASTSTSVPVFGECPGVSPGISSTIGVSCSTVPMVIAPTEEVTESTDISKLCPEKGIQTDVVPTTPSQNIRYVGDLEPLHFASPRKAKRHLEFVKEVVQEQKKKIRKLHDHEKALKQHIHSLQNLLDHLMEKNILSEHAAASIKFLLSYKLSQDHLETYFSALRSRGGHNNNPTALQFKTAYKRFLVRHQISASKFANCSILDSTTILFVGAGAKSRTVDSLVDNLESDDIIEHDHDYFSFLLTLSPFIEEIVKYISGFVVRKVKNIIKCRFCLDQLESVQLSSTLLTIKKYGNLTMASEDVNKICLNLEKLIRQYKNVFHNEAMNNHILSQDLLDNHRIQLIKLISAVYLKIRLHHEAKITSDNFHDGSGQSNNDDLSFDFIRTLPMGSAATNEMVNDGVFDHDRDGTLKYVGDMLNGNLGYVFESCYYKSMIIPHYDTYE</sequence>
<evidence type="ECO:0000256" key="5">
    <source>
        <dbReference type="PROSITE-ProRule" id="PRU00309"/>
    </source>
</evidence>
<dbReference type="PANTHER" id="PTHR47577:SF2">
    <property type="entry name" value="THAP DOMAIN CONTAINING 9"/>
    <property type="match status" value="1"/>
</dbReference>
<feature type="domain" description="CARD" evidence="7">
    <location>
        <begin position="437"/>
        <end position="504"/>
    </location>
</feature>
<feature type="domain" description="THAP-type" evidence="8">
    <location>
        <begin position="234"/>
        <end position="319"/>
    </location>
</feature>
<dbReference type="PROSITE" id="PS50209">
    <property type="entry name" value="CARD"/>
    <property type="match status" value="1"/>
</dbReference>